<dbReference type="KEGG" id="nja:NSJP_3012"/>
<dbReference type="EMBL" id="LT828648">
    <property type="protein sequence ID" value="SLM49179.1"/>
    <property type="molecule type" value="Genomic_DNA"/>
</dbReference>
<organism evidence="1 2">
    <name type="scientific">Nitrospira japonica</name>
    <dbReference type="NCBI Taxonomy" id="1325564"/>
    <lineage>
        <taxon>Bacteria</taxon>
        <taxon>Pseudomonadati</taxon>
        <taxon>Nitrospirota</taxon>
        <taxon>Nitrospiria</taxon>
        <taxon>Nitrospirales</taxon>
        <taxon>Nitrospiraceae</taxon>
        <taxon>Nitrospira</taxon>
    </lineage>
</organism>
<dbReference type="AlphaFoldDB" id="A0A1W1I8J4"/>
<evidence type="ECO:0000313" key="1">
    <source>
        <dbReference type="EMBL" id="SLM49179.1"/>
    </source>
</evidence>
<accession>A0A1W1I8J4</accession>
<dbReference type="Proteomes" id="UP000192042">
    <property type="component" value="Chromosome I"/>
</dbReference>
<protein>
    <submittedName>
        <fullName evidence="1">Uncharacterized protein</fullName>
    </submittedName>
</protein>
<proteinExistence type="predicted"/>
<reference evidence="1 2" key="1">
    <citation type="submission" date="2017-03" db="EMBL/GenBank/DDBJ databases">
        <authorList>
            <person name="Afonso C.L."/>
            <person name="Miller P.J."/>
            <person name="Scott M.A."/>
            <person name="Spackman E."/>
            <person name="Goraichik I."/>
            <person name="Dimitrov K.M."/>
            <person name="Suarez D.L."/>
            <person name="Swayne D.E."/>
        </authorList>
    </citation>
    <scope>NUCLEOTIDE SEQUENCE [LARGE SCALE GENOMIC DNA]</scope>
    <source>
        <strain evidence="1">Genome sequencing of Nitrospira japonica strain NJ11</strain>
    </source>
</reference>
<keyword evidence="2" id="KW-1185">Reference proteome</keyword>
<gene>
    <name evidence="1" type="ORF">NSJP_3012</name>
</gene>
<sequence length="39" mass="4144">MADCSSQEFLAVYPSVVGFGGWFMGIVVSDSPVGQLKAY</sequence>
<evidence type="ECO:0000313" key="2">
    <source>
        <dbReference type="Proteomes" id="UP000192042"/>
    </source>
</evidence>
<name>A0A1W1I8J4_9BACT</name>
<dbReference type="STRING" id="1325564.NSJP_3012"/>